<proteinExistence type="inferred from homology"/>
<accession>A0A848IXT5</accession>
<keyword evidence="4 16" id="KW-0597">Phosphoprotein</keyword>
<keyword evidence="8 16" id="KW-1278">Translocase</keyword>
<keyword evidence="2 16" id="KW-1003">Cell membrane</keyword>
<evidence type="ECO:0000256" key="4">
    <source>
        <dbReference type="ARBA" id="ARBA00022553"/>
    </source>
</evidence>
<keyword evidence="20" id="KW-1185">Reference proteome</keyword>
<evidence type="ECO:0000256" key="10">
    <source>
        <dbReference type="ARBA" id="ARBA00023027"/>
    </source>
</evidence>
<evidence type="ECO:0000256" key="2">
    <source>
        <dbReference type="ARBA" id="ARBA00022475"/>
    </source>
</evidence>
<dbReference type="EMBL" id="JABBNU010000007">
    <property type="protein sequence ID" value="NMM49107.1"/>
    <property type="molecule type" value="Genomic_DNA"/>
</dbReference>
<dbReference type="GO" id="GO:0006814">
    <property type="term" value="P:sodium ion transport"/>
    <property type="evidence" value="ECO:0007669"/>
    <property type="project" value="UniProtKB-UniRule"/>
</dbReference>
<comment type="caution">
    <text evidence="19">The sequence shown here is derived from an EMBL/GenBank/DDBJ whole genome shotgun (WGS) entry which is preliminary data.</text>
</comment>
<comment type="caution">
    <text evidence="16">Lacks conserved residue(s) required for the propagation of feature annotation.</text>
</comment>
<keyword evidence="5 16" id="KW-0285">Flavoprotein</keyword>
<dbReference type="GO" id="GO:0005886">
    <property type="term" value="C:plasma membrane"/>
    <property type="evidence" value="ECO:0007669"/>
    <property type="project" value="UniProtKB-SubCell"/>
</dbReference>
<reference evidence="19 20" key="1">
    <citation type="submission" date="2020-04" db="EMBL/GenBank/DDBJ databases">
        <title>Flammeovirgaceae bacterium KN852 isolated from deep sea.</title>
        <authorList>
            <person name="Zhang D.-C."/>
        </authorList>
    </citation>
    <scope>NUCLEOTIDE SEQUENCE [LARGE SCALE GENOMIC DNA]</scope>
    <source>
        <strain evidence="19 20">KN852</strain>
    </source>
</reference>
<dbReference type="RefSeq" id="WP_169681767.1">
    <property type="nucleotide sequence ID" value="NZ_JABBNU010000007.1"/>
</dbReference>
<keyword evidence="9 16" id="KW-1133">Transmembrane helix</keyword>
<keyword evidence="15 16" id="KW-0739">Sodium transport</keyword>
<evidence type="ECO:0000256" key="11">
    <source>
        <dbReference type="ARBA" id="ARBA00023053"/>
    </source>
</evidence>
<dbReference type="HAMAP" id="MF_00427">
    <property type="entry name" value="NqrC"/>
    <property type="match status" value="1"/>
</dbReference>
<comment type="similarity">
    <text evidence="16 17">Belongs to the NqrC family.</text>
</comment>
<dbReference type="EC" id="7.2.1.1" evidence="16 17"/>
<comment type="subunit">
    <text evidence="16 17">Composed of six subunits; NqrA, NqrB, NqrC, NqrD, NqrE and NqrF.</text>
</comment>
<keyword evidence="6 16" id="KW-0288">FMN</keyword>
<evidence type="ECO:0000256" key="12">
    <source>
        <dbReference type="ARBA" id="ARBA00023065"/>
    </source>
</evidence>
<dbReference type="PIRSF" id="PIRSF009437">
    <property type="entry name" value="NQR-1_subunit_C"/>
    <property type="match status" value="1"/>
</dbReference>
<keyword evidence="11 16" id="KW-0915">Sodium</keyword>
<evidence type="ECO:0000256" key="14">
    <source>
        <dbReference type="ARBA" id="ARBA00023136"/>
    </source>
</evidence>
<evidence type="ECO:0000256" key="8">
    <source>
        <dbReference type="ARBA" id="ARBA00022967"/>
    </source>
</evidence>
<gene>
    <name evidence="16 19" type="primary">nqrC</name>
    <name evidence="19" type="ORF">HH304_11915</name>
</gene>
<keyword evidence="7 16" id="KW-0812">Transmembrane</keyword>
<comment type="cofactor">
    <cofactor evidence="16 17">
        <name>FMN</name>
        <dbReference type="ChEBI" id="CHEBI:58210"/>
    </cofactor>
</comment>
<comment type="function">
    <text evidence="16">NQR complex catalyzes the reduction of ubiquinone-1 to ubiquinol by two successive reactions, coupled with the transport of Na(+) ions from the cytoplasm to the periplasm. NqrA to NqrE are probably involved in the second step, the conversion of ubisemiquinone to ubiquinol.</text>
</comment>
<dbReference type="NCBIfam" id="TIGR01938">
    <property type="entry name" value="nqrC"/>
    <property type="match status" value="1"/>
</dbReference>
<keyword evidence="12 16" id="KW-0406">Ion transport</keyword>
<evidence type="ECO:0000256" key="9">
    <source>
        <dbReference type="ARBA" id="ARBA00022989"/>
    </source>
</evidence>
<evidence type="ECO:0000256" key="6">
    <source>
        <dbReference type="ARBA" id="ARBA00022643"/>
    </source>
</evidence>
<keyword evidence="3" id="KW-0997">Cell inner membrane</keyword>
<evidence type="ECO:0000256" key="16">
    <source>
        <dbReference type="HAMAP-Rule" id="MF_00427"/>
    </source>
</evidence>
<evidence type="ECO:0000259" key="18">
    <source>
        <dbReference type="SMART" id="SM00900"/>
    </source>
</evidence>
<dbReference type="Pfam" id="PF04205">
    <property type="entry name" value="FMN_bind"/>
    <property type="match status" value="1"/>
</dbReference>
<dbReference type="InterPro" id="IPR010204">
    <property type="entry name" value="NqrC"/>
</dbReference>
<dbReference type="GO" id="GO:0010181">
    <property type="term" value="F:FMN binding"/>
    <property type="evidence" value="ECO:0007669"/>
    <property type="project" value="UniProtKB-UniRule"/>
</dbReference>
<keyword evidence="14 16" id="KW-0472">Membrane</keyword>
<evidence type="ECO:0000313" key="19">
    <source>
        <dbReference type="EMBL" id="NMM49107.1"/>
    </source>
</evidence>
<dbReference type="GO" id="GO:0016655">
    <property type="term" value="F:oxidoreductase activity, acting on NAD(P)H, quinone or similar compound as acceptor"/>
    <property type="evidence" value="ECO:0007669"/>
    <property type="project" value="UniProtKB-UniRule"/>
</dbReference>
<evidence type="ECO:0000256" key="13">
    <source>
        <dbReference type="ARBA" id="ARBA00023075"/>
    </source>
</evidence>
<dbReference type="AlphaFoldDB" id="A0A848IXT5"/>
<dbReference type="InterPro" id="IPR007329">
    <property type="entry name" value="FMN-bd"/>
</dbReference>
<evidence type="ECO:0000256" key="7">
    <source>
        <dbReference type="ARBA" id="ARBA00022692"/>
    </source>
</evidence>
<evidence type="ECO:0000256" key="15">
    <source>
        <dbReference type="ARBA" id="ARBA00023201"/>
    </source>
</evidence>
<keyword evidence="10 16" id="KW-0520">NAD</keyword>
<organism evidence="19 20">
    <name type="scientific">Marinigracilibium pacificum</name>
    <dbReference type="NCBI Taxonomy" id="2729599"/>
    <lineage>
        <taxon>Bacteria</taxon>
        <taxon>Pseudomonadati</taxon>
        <taxon>Bacteroidota</taxon>
        <taxon>Cytophagia</taxon>
        <taxon>Cytophagales</taxon>
        <taxon>Flammeovirgaceae</taxon>
        <taxon>Marinigracilibium</taxon>
    </lineage>
</organism>
<feature type="domain" description="FMN-binding" evidence="18">
    <location>
        <begin position="167"/>
        <end position="269"/>
    </location>
</feature>
<comment type="subcellular location">
    <subcellularLocation>
        <location evidence="16">Cell membrane</location>
        <topology evidence="16">Single-pass membrane protein</topology>
    </subcellularLocation>
</comment>
<dbReference type="PANTHER" id="PTHR37838">
    <property type="entry name" value="NA(+)-TRANSLOCATING NADH-QUINONE REDUCTASE SUBUNIT C"/>
    <property type="match status" value="1"/>
</dbReference>
<protein>
    <recommendedName>
        <fullName evidence="16 17">Na(+)-translocating NADH-quinone reductase subunit C</fullName>
        <shortName evidence="16 17">Na(+)-NQR subunit C</shortName>
        <shortName evidence="16 17">Na(+)-translocating NQR subunit C</shortName>
        <ecNumber evidence="16 17">7.2.1.1</ecNumber>
    </recommendedName>
    <alternativeName>
        <fullName evidence="16 17">NQR complex subunit C</fullName>
    </alternativeName>
    <alternativeName>
        <fullName evidence="16 17">NQR-1 subunit C</fullName>
    </alternativeName>
</protein>
<evidence type="ECO:0000256" key="17">
    <source>
        <dbReference type="PIRNR" id="PIRNR009437"/>
    </source>
</evidence>
<name>A0A848IXT5_9BACT</name>
<dbReference type="PANTHER" id="PTHR37838:SF1">
    <property type="entry name" value="NA(+)-TRANSLOCATING NADH-QUINONE REDUCTASE SUBUNIT C"/>
    <property type="match status" value="1"/>
</dbReference>
<keyword evidence="1 16" id="KW-0813">Transport</keyword>
<feature type="modified residue" description="FMN phosphoryl threonine" evidence="16">
    <location>
        <position position="252"/>
    </location>
</feature>
<evidence type="ECO:0000256" key="1">
    <source>
        <dbReference type="ARBA" id="ARBA00022448"/>
    </source>
</evidence>
<comment type="catalytic activity">
    <reaction evidence="16 17">
        <text>a ubiquinone + n Na(+)(in) + NADH + H(+) = a ubiquinol + n Na(+)(out) + NAD(+)</text>
        <dbReference type="Rhea" id="RHEA:47748"/>
        <dbReference type="Rhea" id="RHEA-COMP:9565"/>
        <dbReference type="Rhea" id="RHEA-COMP:9566"/>
        <dbReference type="ChEBI" id="CHEBI:15378"/>
        <dbReference type="ChEBI" id="CHEBI:16389"/>
        <dbReference type="ChEBI" id="CHEBI:17976"/>
        <dbReference type="ChEBI" id="CHEBI:29101"/>
        <dbReference type="ChEBI" id="CHEBI:57540"/>
        <dbReference type="ChEBI" id="CHEBI:57945"/>
        <dbReference type="EC" id="7.2.1.1"/>
    </reaction>
</comment>
<sequence length="285" mass="30795">MRQSNGYVIFFTAILTVVVGGAMALTSVALRPAQQKSIELDTKSQILGAVTDVSAMKNKEVLSFYDEHISSLVVNIKGDEVEGEVAEKVNVNKQFRNLFKAQKKRREAGKLTQLADRTGDEEAKAEAAKLIEEAEAIEADALFPVFKYSAESGDAIDAYIFPVYGNGLWNNIFGYVALENNLNEIKGVSFGHVGETPGLGARITTEEVKARFAGKTIFDESGDLVSVTMVKGEGNPESALGPHKVDGMSGATLTANGLNEMLDAYLHYYLNYIGKNKSGEVQAAL</sequence>
<dbReference type="Proteomes" id="UP000559010">
    <property type="component" value="Unassembled WGS sequence"/>
</dbReference>
<dbReference type="SMART" id="SM00900">
    <property type="entry name" value="FMN_bind"/>
    <property type="match status" value="1"/>
</dbReference>
<evidence type="ECO:0000256" key="5">
    <source>
        <dbReference type="ARBA" id="ARBA00022630"/>
    </source>
</evidence>
<evidence type="ECO:0000313" key="20">
    <source>
        <dbReference type="Proteomes" id="UP000559010"/>
    </source>
</evidence>
<keyword evidence="13 16" id="KW-0830">Ubiquinone</keyword>
<evidence type="ECO:0000256" key="3">
    <source>
        <dbReference type="ARBA" id="ARBA00022519"/>
    </source>
</evidence>